<dbReference type="GeneID" id="17285700"/>
<dbReference type="SUPFAM" id="SSF111126">
    <property type="entry name" value="Ligand-binding domain in the NO signalling and Golgi transport"/>
    <property type="match status" value="1"/>
</dbReference>
<dbReference type="HOGENOM" id="CLU_363475_0_0_1"/>
<dbReference type="OMA" id="HHNVERD"/>
<dbReference type="PANTHER" id="PTHR45655:SF13">
    <property type="entry name" value="SOLUBLE GUANYLATE CYCLASE GCY-32-RELATED"/>
    <property type="match status" value="1"/>
</dbReference>
<name>A0A0D3KXE4_EMIH1</name>
<dbReference type="RefSeq" id="XP_005792858.1">
    <property type="nucleotide sequence ID" value="XM_005792801.1"/>
</dbReference>
<dbReference type="AlphaFoldDB" id="A0A0D3KXE4"/>
<evidence type="ECO:0000256" key="1">
    <source>
        <dbReference type="SAM" id="MobiDB-lite"/>
    </source>
</evidence>
<feature type="compositionally biased region" description="Basic and acidic residues" evidence="1">
    <location>
        <begin position="184"/>
        <end position="195"/>
    </location>
</feature>
<proteinExistence type="predicted"/>
<feature type="compositionally biased region" description="Acidic residues" evidence="1">
    <location>
        <begin position="209"/>
        <end position="221"/>
    </location>
</feature>
<protein>
    <recommendedName>
        <fullName evidence="2">Heme NO-binding domain-containing protein</fullName>
    </recommendedName>
</protein>
<feature type="compositionally biased region" description="Basic and acidic residues" evidence="1">
    <location>
        <begin position="690"/>
        <end position="706"/>
    </location>
</feature>
<dbReference type="InterPro" id="IPR011644">
    <property type="entry name" value="Heme_NO-bd"/>
</dbReference>
<evidence type="ECO:0000259" key="2">
    <source>
        <dbReference type="Pfam" id="PF07700"/>
    </source>
</evidence>
<dbReference type="PANTHER" id="PTHR45655">
    <property type="entry name" value="GUANYLATE CYCLASE SOLUBLE SUBUNIT BETA-2"/>
    <property type="match status" value="1"/>
</dbReference>
<feature type="region of interest" description="Disordered" evidence="1">
    <location>
        <begin position="689"/>
        <end position="713"/>
    </location>
</feature>
<evidence type="ECO:0000313" key="3">
    <source>
        <dbReference type="EnsemblProtists" id="EOD40429"/>
    </source>
</evidence>
<feature type="region of interest" description="Disordered" evidence="1">
    <location>
        <begin position="184"/>
        <end position="221"/>
    </location>
</feature>
<dbReference type="Proteomes" id="UP000013827">
    <property type="component" value="Unassembled WGS sequence"/>
</dbReference>
<dbReference type="STRING" id="2903.R1G3J4"/>
<feature type="region of interest" description="Disordered" evidence="1">
    <location>
        <begin position="235"/>
        <end position="265"/>
    </location>
</feature>
<feature type="domain" description="Heme NO-binding" evidence="2">
    <location>
        <begin position="2"/>
        <end position="179"/>
    </location>
</feature>
<feature type="compositionally biased region" description="Low complexity" evidence="1">
    <location>
        <begin position="252"/>
        <end position="265"/>
    </location>
</feature>
<dbReference type="eggNOG" id="KOG4171">
    <property type="taxonomic scope" value="Eukaryota"/>
</dbReference>
<dbReference type="PaxDb" id="2903-EOD40429"/>
<dbReference type="InterPro" id="IPR038158">
    <property type="entry name" value="H-NOX_domain_sf"/>
</dbReference>
<reference evidence="3" key="2">
    <citation type="submission" date="2024-10" db="UniProtKB">
        <authorList>
            <consortium name="EnsemblProtists"/>
        </authorList>
    </citation>
    <scope>IDENTIFICATION</scope>
</reference>
<dbReference type="EnsemblProtists" id="EOD40429">
    <property type="protein sequence ID" value="EOD40429"/>
    <property type="gene ID" value="EMIHUDRAFT_108611"/>
</dbReference>
<organism evidence="3 4">
    <name type="scientific">Emiliania huxleyi (strain CCMP1516)</name>
    <dbReference type="NCBI Taxonomy" id="280463"/>
    <lineage>
        <taxon>Eukaryota</taxon>
        <taxon>Haptista</taxon>
        <taxon>Haptophyta</taxon>
        <taxon>Prymnesiophyceae</taxon>
        <taxon>Isochrysidales</taxon>
        <taxon>Noelaerhabdaceae</taxon>
        <taxon>Emiliania</taxon>
    </lineage>
</organism>
<dbReference type="Pfam" id="PF07700">
    <property type="entry name" value="HNOB"/>
    <property type="match status" value="1"/>
</dbReference>
<accession>A0A0D3KXE4</accession>
<feature type="compositionally biased region" description="Pro residues" evidence="1">
    <location>
        <begin position="235"/>
        <end position="250"/>
    </location>
</feature>
<dbReference type="InterPro" id="IPR024096">
    <property type="entry name" value="NO_sig/Golgi_transp_ligand-bd"/>
</dbReference>
<keyword evidence="4" id="KW-1185">Reference proteome</keyword>
<dbReference type="KEGG" id="ehx:EMIHUDRAFT_108611"/>
<dbReference type="Gene3D" id="3.90.1520.10">
    <property type="entry name" value="H-NOX domain"/>
    <property type="match status" value="1"/>
</dbReference>
<evidence type="ECO:0000313" key="4">
    <source>
        <dbReference type="Proteomes" id="UP000013827"/>
    </source>
</evidence>
<dbReference type="GO" id="GO:0020037">
    <property type="term" value="F:heme binding"/>
    <property type="evidence" value="ECO:0007669"/>
    <property type="project" value="InterPro"/>
</dbReference>
<reference evidence="4" key="1">
    <citation type="journal article" date="2013" name="Nature">
        <title>Pan genome of the phytoplankton Emiliania underpins its global distribution.</title>
        <authorList>
            <person name="Read B.A."/>
            <person name="Kegel J."/>
            <person name="Klute M.J."/>
            <person name="Kuo A."/>
            <person name="Lefebvre S.C."/>
            <person name="Maumus F."/>
            <person name="Mayer C."/>
            <person name="Miller J."/>
            <person name="Monier A."/>
            <person name="Salamov A."/>
            <person name="Young J."/>
            <person name="Aguilar M."/>
            <person name="Claverie J.M."/>
            <person name="Frickenhaus S."/>
            <person name="Gonzalez K."/>
            <person name="Herman E.K."/>
            <person name="Lin Y.C."/>
            <person name="Napier J."/>
            <person name="Ogata H."/>
            <person name="Sarno A.F."/>
            <person name="Shmutz J."/>
            <person name="Schroeder D."/>
            <person name="de Vargas C."/>
            <person name="Verret F."/>
            <person name="von Dassow P."/>
            <person name="Valentin K."/>
            <person name="Van de Peer Y."/>
            <person name="Wheeler G."/>
            <person name="Dacks J.B."/>
            <person name="Delwiche C.F."/>
            <person name="Dyhrman S.T."/>
            <person name="Glockner G."/>
            <person name="John U."/>
            <person name="Richards T."/>
            <person name="Worden A.Z."/>
            <person name="Zhang X."/>
            <person name="Grigoriev I.V."/>
            <person name="Allen A.E."/>
            <person name="Bidle K."/>
            <person name="Borodovsky M."/>
            <person name="Bowler C."/>
            <person name="Brownlee C."/>
            <person name="Cock J.M."/>
            <person name="Elias M."/>
            <person name="Gladyshev V.N."/>
            <person name="Groth M."/>
            <person name="Guda C."/>
            <person name="Hadaegh A."/>
            <person name="Iglesias-Rodriguez M.D."/>
            <person name="Jenkins J."/>
            <person name="Jones B.M."/>
            <person name="Lawson T."/>
            <person name="Leese F."/>
            <person name="Lindquist E."/>
            <person name="Lobanov A."/>
            <person name="Lomsadze A."/>
            <person name="Malik S.B."/>
            <person name="Marsh M.E."/>
            <person name="Mackinder L."/>
            <person name="Mock T."/>
            <person name="Mueller-Roeber B."/>
            <person name="Pagarete A."/>
            <person name="Parker M."/>
            <person name="Probert I."/>
            <person name="Quesneville H."/>
            <person name="Raines C."/>
            <person name="Rensing S.A."/>
            <person name="Riano-Pachon D.M."/>
            <person name="Richier S."/>
            <person name="Rokitta S."/>
            <person name="Shiraiwa Y."/>
            <person name="Soanes D.M."/>
            <person name="van der Giezen M."/>
            <person name="Wahlund T.M."/>
            <person name="Williams B."/>
            <person name="Wilson W."/>
            <person name="Wolfe G."/>
            <person name="Wurch L.L."/>
        </authorList>
    </citation>
    <scope>NUCLEOTIDE SEQUENCE</scope>
</reference>
<sequence length="769" mass="84501">MHGLIHVVLKGFVVERFGAEKWSDILRIANVEDEASIIRMEQYDDALSLAVVGIALEAIEEVLDVTKVDALELIGGYFVEFVVRAGYSKMLRSLGTTLDEFLLNLNQLHHNLEREFRTAVFPSFEISRVKTNHDHDQEEEEEFLLRYSSMRAGLGLAPLAKGVVQKVASVLFDMQIEIEELSRVESEQVERRLEQPLESSLATQRAPAEDEDADGGDDDDAAAISQGVSWLIRIPRPPSPITPHSPPPVGNAPQQAGAATGRAAEASSSSPSLFSSFDLHQALCSVGRCCTSAASAVCCTVDCSAECAAPPSAQAALDDVDAAIFTARGVEIAAGERLFVAAELFRGVLASQVAGAWSEPEALERAGDFWSKDLLASAAAASRRQRVLERAGEQPPQPTEDEGGGGCYYAWSREVLLPRCGGRYYHAAAAEEWIPGWQRVLFVSHAWSPPPGWAELMGAQCRYGDVKAAEVCIAAKDLAGQASGRGAAARADAVAAGDAVRWGEVRLWIDKCCVQQGDAVQVATCVELFEEFIQLSDGVLVLPAWNYFERLWCVYEWACFTMFHEPEDVVLCADAFLRPKSLPLFLKSIRNFSLDRCQCFHAPDREILRRKVDQYYTSVRAFETFVRFTAVAFFGRCMTHRAGRASAQLAPWADLAEEFGFAALARELRTADQSSKRWRREAYRSASGSHWEEAAGGKKLPNREPDQPTAARASSSGVQALICEKSDAWFSRHIAPLVEVARNEAANPDALRLVARGRCQGRRRLFCYA</sequence>